<dbReference type="InterPro" id="IPR035068">
    <property type="entry name" value="TldD/PmbA_N"/>
</dbReference>
<protein>
    <submittedName>
        <fullName evidence="5">TldD/PmbA family protein</fullName>
    </submittedName>
</protein>
<dbReference type="Pfam" id="PF19290">
    <property type="entry name" value="PmbA_TldD_2nd"/>
    <property type="match status" value="1"/>
</dbReference>
<proteinExistence type="inferred from homology"/>
<dbReference type="RefSeq" id="WP_382422838.1">
    <property type="nucleotide sequence ID" value="NZ_JBHSCW010000007.1"/>
</dbReference>
<dbReference type="SUPFAM" id="SSF111283">
    <property type="entry name" value="Putative modulator of DNA gyrase, PmbA/TldD"/>
    <property type="match status" value="1"/>
</dbReference>
<feature type="domain" description="Metalloprotease TldD/E C-terminal" evidence="3">
    <location>
        <begin position="230"/>
        <end position="446"/>
    </location>
</feature>
<dbReference type="InterPro" id="IPR036059">
    <property type="entry name" value="TldD/PmbA_sf"/>
</dbReference>
<dbReference type="InterPro" id="IPR047657">
    <property type="entry name" value="PmbA"/>
</dbReference>
<dbReference type="Proteomes" id="UP001595799">
    <property type="component" value="Unassembled WGS sequence"/>
</dbReference>
<dbReference type="EMBL" id="JBHSCW010000007">
    <property type="protein sequence ID" value="MFC4352487.1"/>
    <property type="molecule type" value="Genomic_DNA"/>
</dbReference>
<evidence type="ECO:0000259" key="3">
    <source>
        <dbReference type="Pfam" id="PF19289"/>
    </source>
</evidence>
<accession>A0ABV8UMK3</accession>
<evidence type="ECO:0000256" key="1">
    <source>
        <dbReference type="ARBA" id="ARBA00005836"/>
    </source>
</evidence>
<reference evidence="6" key="1">
    <citation type="journal article" date="2019" name="Int. J. Syst. Evol. Microbiol.">
        <title>The Global Catalogue of Microorganisms (GCM) 10K type strain sequencing project: providing services to taxonomists for standard genome sequencing and annotation.</title>
        <authorList>
            <consortium name="The Broad Institute Genomics Platform"/>
            <consortium name="The Broad Institute Genome Sequencing Center for Infectious Disease"/>
            <person name="Wu L."/>
            <person name="Ma J."/>
        </authorList>
    </citation>
    <scope>NUCLEOTIDE SEQUENCE [LARGE SCALE GENOMIC DNA]</scope>
    <source>
        <strain evidence="6">CECT 8472</strain>
    </source>
</reference>
<evidence type="ECO:0000313" key="6">
    <source>
        <dbReference type="Proteomes" id="UP001595799"/>
    </source>
</evidence>
<dbReference type="Pfam" id="PF19289">
    <property type="entry name" value="PmbA_TldD_3rd"/>
    <property type="match status" value="1"/>
</dbReference>
<dbReference type="Gene3D" id="3.30.2290.10">
    <property type="entry name" value="PmbA/TldD superfamily"/>
    <property type="match status" value="1"/>
</dbReference>
<dbReference type="PANTHER" id="PTHR43421:SF1">
    <property type="entry name" value="METALLOPROTEASE PMBA"/>
    <property type="match status" value="1"/>
</dbReference>
<evidence type="ECO:0000313" key="5">
    <source>
        <dbReference type="EMBL" id="MFC4352487.1"/>
    </source>
</evidence>
<gene>
    <name evidence="5" type="ORF">ACFOW6_13130</name>
</gene>
<evidence type="ECO:0000259" key="4">
    <source>
        <dbReference type="Pfam" id="PF19290"/>
    </source>
</evidence>
<comment type="caution">
    <text evidence="5">The sequence shown here is derived from an EMBL/GenBank/DDBJ whole genome shotgun (WGS) entry which is preliminary data.</text>
</comment>
<name>A0ABV8UMK3_9PROT</name>
<dbReference type="PANTHER" id="PTHR43421">
    <property type="entry name" value="METALLOPROTEASE PMBA"/>
    <property type="match status" value="1"/>
</dbReference>
<dbReference type="InterPro" id="IPR002510">
    <property type="entry name" value="Metalloprtase-TldD/E_N"/>
</dbReference>
<feature type="domain" description="Metalloprotease TldD/E N-terminal" evidence="2">
    <location>
        <begin position="26"/>
        <end position="90"/>
    </location>
</feature>
<organism evidence="5 6">
    <name type="scientific">Fodinicurvata halophila</name>
    <dbReference type="NCBI Taxonomy" id="1419723"/>
    <lineage>
        <taxon>Bacteria</taxon>
        <taxon>Pseudomonadati</taxon>
        <taxon>Pseudomonadota</taxon>
        <taxon>Alphaproteobacteria</taxon>
        <taxon>Rhodospirillales</taxon>
        <taxon>Rhodovibrionaceae</taxon>
        <taxon>Fodinicurvata</taxon>
    </lineage>
</organism>
<evidence type="ECO:0000259" key="2">
    <source>
        <dbReference type="Pfam" id="PF01523"/>
    </source>
</evidence>
<dbReference type="InterPro" id="IPR045570">
    <property type="entry name" value="Metalloprtase-TldD/E_cen_dom"/>
</dbReference>
<sequence>MTPETQDPELLEDLIRKARTAGADSADALVARSTALSHAQRMGELEQLEREESQDVGLRVFIGKRQAIVSSTDLGAKALDELVERAVAMARAVPEDPYCGLAEPEQLTREIPDVESCDPVEPSPEDLIERARLCEEAARSVEGVTNSEGAEAGWGMTRVSLAASNGFTGSYRVSSHSVGVSVLAGEGLDMQRDYDFSSKVFAGDLEDPAVVGRRAGERAVNRLNPVKPKTGRVPIVYESRVANSLLRHFLGAISGPSIARGTSFLKDRMGEPVFAEGLRVIDDPHRKRGLRSRPFDSEGLPTKTRNLIEDGRLTTWLLDLASARQLDLEPTGHASRGVSGPPGPSPSNVYLEPGRQSPEEMIADIEEGFYVTEMIGMGVNGVTGDYSRGASGYWIKDGKLTHPVSEATIAGNLKTMFANMTPASDLKMIYGIDAPTLRVDGMTVAGS</sequence>
<comment type="similarity">
    <text evidence="1">Belongs to the peptidase U62 family.</text>
</comment>
<feature type="domain" description="Metalloprotease TldD/E central" evidence="4">
    <location>
        <begin position="118"/>
        <end position="223"/>
    </location>
</feature>
<keyword evidence="6" id="KW-1185">Reference proteome</keyword>
<dbReference type="InterPro" id="IPR045569">
    <property type="entry name" value="Metalloprtase-TldD/E_C"/>
</dbReference>
<dbReference type="Pfam" id="PF01523">
    <property type="entry name" value="PmbA_TldD_1st"/>
    <property type="match status" value="1"/>
</dbReference>